<dbReference type="RefSeq" id="WP_099578953.1">
    <property type="nucleotide sequence ID" value="NZ_MJBI02000002.1"/>
</dbReference>
<dbReference type="InterPro" id="IPR048136">
    <property type="entry name" value="STM3941-like"/>
</dbReference>
<evidence type="ECO:0000256" key="1">
    <source>
        <dbReference type="SAM" id="Phobius"/>
    </source>
</evidence>
<dbReference type="NCBIfam" id="NF041635">
    <property type="entry name" value="STM3941_fam"/>
    <property type="match status" value="1"/>
</dbReference>
<dbReference type="EMBL" id="MJBI02000002">
    <property type="protein sequence ID" value="RAI81347.1"/>
    <property type="molecule type" value="Genomic_DNA"/>
</dbReference>
<keyword evidence="1" id="KW-0812">Transmembrane</keyword>
<dbReference type="Proteomes" id="UP000229523">
    <property type="component" value="Unassembled WGS sequence"/>
</dbReference>
<feature type="transmembrane region" description="Helical" evidence="1">
    <location>
        <begin position="12"/>
        <end position="34"/>
    </location>
</feature>
<gene>
    <name evidence="2" type="ORF">BFS35_007195</name>
</gene>
<reference evidence="2 3" key="1">
    <citation type="journal article" date="2018" name="Front. Microbiol.">
        <title>Description and Comparative Genomics of Macrococcus caseolyticus subsp. hominis subsp. nov., Macrococcus goetzii sp. nov., Macrococcus epidermidis sp. nov., and Macrococcus bohemicus sp. nov., Novel Macrococci From Human Clinical Material With Virulence Potential and Suspected Uptake of Foreign DNA by Natural Transformation.</title>
        <authorList>
            <person name="Maslanova I."/>
            <person name="Wertheimer Z."/>
            <person name="Sedlacek I."/>
            <person name="Svec P."/>
            <person name="Indrakova A."/>
            <person name="Kovarovic V."/>
            <person name="Schumann P."/>
            <person name="Sproer C."/>
            <person name="Kralova S."/>
            <person name="Sedo O."/>
            <person name="Kristofova L."/>
            <person name="Vrbovska V."/>
            <person name="Fuzik T."/>
            <person name="Petras P."/>
            <person name="Zdrahal Z."/>
            <person name="Ruzickova V."/>
            <person name="Doskar J."/>
            <person name="Pantucek R."/>
        </authorList>
    </citation>
    <scope>NUCLEOTIDE SEQUENCE [LARGE SCALE GENOMIC DNA]</scope>
    <source>
        <strain evidence="2 3">CCM 4927</strain>
    </source>
</reference>
<evidence type="ECO:0000313" key="2">
    <source>
        <dbReference type="EMBL" id="RAI81347.1"/>
    </source>
</evidence>
<feature type="transmembrane region" description="Helical" evidence="1">
    <location>
        <begin position="40"/>
        <end position="61"/>
    </location>
</feature>
<proteinExistence type="predicted"/>
<keyword evidence="1" id="KW-1133">Transmembrane helix</keyword>
<dbReference type="AlphaFoldDB" id="A0A395GC88"/>
<keyword evidence="3" id="KW-1185">Reference proteome</keyword>
<keyword evidence="1" id="KW-0472">Membrane</keyword>
<organism evidence="2 3">
    <name type="scientific">Macrococcoides goetzii</name>
    <dbReference type="NCBI Taxonomy" id="1891097"/>
    <lineage>
        <taxon>Bacteria</taxon>
        <taxon>Bacillati</taxon>
        <taxon>Bacillota</taxon>
        <taxon>Bacilli</taxon>
        <taxon>Bacillales</taxon>
        <taxon>Staphylococcaceae</taxon>
        <taxon>Macrococcoides</taxon>
    </lineage>
</organism>
<comment type="caution">
    <text evidence="2">The sequence shown here is derived from an EMBL/GenBank/DDBJ whole genome shotgun (WGS) entry which is preliminary data.</text>
</comment>
<protein>
    <submittedName>
        <fullName evidence="2">Uncharacterized protein</fullName>
    </submittedName>
</protein>
<evidence type="ECO:0000313" key="3">
    <source>
        <dbReference type="Proteomes" id="UP000229523"/>
    </source>
</evidence>
<accession>A0A395GC88</accession>
<name>A0A395GC88_9STAP</name>
<sequence length="192" mass="22770">MKEVKIKKSILKMLFAFLILFISGLLFTFIAIIAWEENGWDMRLLVVFLALTMYFFSMFYLKHLVFNKPLVTINEEGFYDNSSMIATGDRLVHWKEVKDISLRYFGGQSYITVALRDPYKTLEHEDLATRMIADYNTHYTEGEINIMLKFVTKYSDEECLMFMQNAFEEYKRKQKLSGKEDKEFAFLENTLD</sequence>